<reference evidence="1" key="1">
    <citation type="submission" date="2022-07" db="EMBL/GenBank/DDBJ databases">
        <title>Phylogenomic reconstructions and comparative analyses of Kickxellomycotina fungi.</title>
        <authorList>
            <person name="Reynolds N.K."/>
            <person name="Stajich J.E."/>
            <person name="Barry K."/>
            <person name="Grigoriev I.V."/>
            <person name="Crous P."/>
            <person name="Smith M.E."/>
        </authorList>
    </citation>
    <scope>NUCLEOTIDE SEQUENCE</scope>
    <source>
        <strain evidence="1">CBS 102833</strain>
    </source>
</reference>
<proteinExistence type="predicted"/>
<name>A0ACC1KYM8_9FUNG</name>
<comment type="caution">
    <text evidence="1">The sequence shown here is derived from an EMBL/GenBank/DDBJ whole genome shotgun (WGS) entry which is preliminary data.</text>
</comment>
<evidence type="ECO:0000313" key="2">
    <source>
        <dbReference type="Proteomes" id="UP001140096"/>
    </source>
</evidence>
<dbReference type="EMBL" id="JANBUP010003202">
    <property type="protein sequence ID" value="KAJ2797516.1"/>
    <property type="molecule type" value="Genomic_DNA"/>
</dbReference>
<keyword evidence="2" id="KW-1185">Reference proteome</keyword>
<protein>
    <submittedName>
        <fullName evidence="1">Uncharacterized protein</fullName>
    </submittedName>
</protein>
<dbReference type="Proteomes" id="UP001140096">
    <property type="component" value="Unassembled WGS sequence"/>
</dbReference>
<gene>
    <name evidence="1" type="ORF">H4S07_005928</name>
</gene>
<evidence type="ECO:0000313" key="1">
    <source>
        <dbReference type="EMBL" id="KAJ2797516.1"/>
    </source>
</evidence>
<sequence length="200" mass="22474">MVTTGLAGSISNRRCDLENPGLPREAVVNIELLYAAYILLSTPTSMHEQVVTALERHHVDVVTASSSKVDELRGHRFNNHLAAMVSRQRLTLVSQIRQLTDEMELPITSMEEIEDMACKGTWRKKRPTGLVPPRQAQSARQQQQPPLPSQSPQSHSHCHSRARSWSTSQEIPLTSSRTMVDDQLQRLINSYQDDLDSPDA</sequence>
<accession>A0ACC1KYM8</accession>
<organism evidence="1 2">
    <name type="scientific">Coemansia furcata</name>
    <dbReference type="NCBI Taxonomy" id="417177"/>
    <lineage>
        <taxon>Eukaryota</taxon>
        <taxon>Fungi</taxon>
        <taxon>Fungi incertae sedis</taxon>
        <taxon>Zoopagomycota</taxon>
        <taxon>Kickxellomycotina</taxon>
        <taxon>Kickxellomycetes</taxon>
        <taxon>Kickxellales</taxon>
        <taxon>Kickxellaceae</taxon>
        <taxon>Coemansia</taxon>
    </lineage>
</organism>